<dbReference type="Proteomes" id="UP000181969">
    <property type="component" value="Unassembled WGS sequence"/>
</dbReference>
<feature type="active site" description="For OMPdecase activity" evidence="10">
    <location>
        <position position="63"/>
    </location>
</feature>
<dbReference type="GO" id="GO:0004590">
    <property type="term" value="F:orotidine-5'-phosphate decarboxylase activity"/>
    <property type="evidence" value="ECO:0007669"/>
    <property type="project" value="UniProtKB-UniRule"/>
</dbReference>
<evidence type="ECO:0000313" key="16">
    <source>
        <dbReference type="EMBL" id="WEA14370.1"/>
    </source>
</evidence>
<evidence type="ECO:0000256" key="6">
    <source>
        <dbReference type="ARBA" id="ARBA00023239"/>
    </source>
</evidence>
<comment type="function">
    <text evidence="1 9">Catalyzes the decarboxylation of orotidine 5'-monophosphate (OMP) to uridine 5'-monophosphate (UMP).</text>
</comment>
<evidence type="ECO:0000256" key="12">
    <source>
        <dbReference type="RuleBase" id="RU000512"/>
    </source>
</evidence>
<evidence type="ECO:0000256" key="1">
    <source>
        <dbReference type="ARBA" id="ARBA00002356"/>
    </source>
</evidence>
<dbReference type="InterPro" id="IPR011060">
    <property type="entry name" value="RibuloseP-bd_barrel"/>
</dbReference>
<feature type="active site" description="For OMPdecase activity" evidence="10">
    <location>
        <position position="61"/>
    </location>
</feature>
<comment type="subunit">
    <text evidence="3 9">Homodimer.</text>
</comment>
<dbReference type="InterPro" id="IPR047596">
    <property type="entry name" value="OMPdecase_bac"/>
</dbReference>
<reference evidence="14" key="3">
    <citation type="submission" date="2023-04" db="EMBL/GenBank/DDBJ databases">
        <title>Genomic analysis of Lactococcus garvieae isolates.</title>
        <authorList>
            <person name="Zhanghang C."/>
        </authorList>
    </citation>
    <scope>NUCLEOTIDE SEQUENCE</scope>
    <source>
        <strain evidence="14">ZB-1</strain>
    </source>
</reference>
<dbReference type="Pfam" id="PF00215">
    <property type="entry name" value="OMPdecase"/>
    <property type="match status" value="1"/>
</dbReference>
<reference evidence="16" key="2">
    <citation type="submission" date="2023-02" db="EMBL/GenBank/DDBJ databases">
        <title>Comparative genomics and fermentation flavor characterization of five lactic acid bacteria reveal flavor biosynthesis metabolic pathways in fermented muskmelon puree.</title>
        <authorList>
            <person name="Yuan L."/>
            <person name="Li M."/>
            <person name="Xu X."/>
            <person name="Lao F."/>
            <person name="Wu J."/>
        </authorList>
    </citation>
    <scope>NUCLEOTIDE SEQUENCE</scope>
    <source>
        <strain evidence="16">Pa-2</strain>
    </source>
</reference>
<feature type="active site" description="Proton donor" evidence="9">
    <location>
        <position position="63"/>
    </location>
</feature>
<feature type="binding site" evidence="9 11">
    <location>
        <position position="34"/>
    </location>
    <ligand>
        <name>substrate</name>
    </ligand>
</feature>
<feature type="active site" description="For OMPdecase activity" evidence="10">
    <location>
        <position position="66"/>
    </location>
</feature>
<sequence>MHESRPMVALDFPSLRDVKNFLLRFDDHEKLYVKVGMELLYQEGPVVVDFLKFQGHDVFLDLKLHDIPNTVGSAMKGLARLGIDMINVHAAGGIEMMQQAKEGLIAGTPAGEKVADLIAVTQLTSTSQESMHHDQMIMTSLEESVLHYAKCTDEAGLDGVVCSAHEVQKIKSVTRPDFICLTPGIRPAGTAKGDQKRVMTPEEARNIGSDYIVVGRPITRAENPIQAYQTIKNEWNGRS</sequence>
<dbReference type="NCBIfam" id="TIGR01740">
    <property type="entry name" value="pyrF"/>
    <property type="match status" value="1"/>
</dbReference>
<dbReference type="GO" id="GO:0006207">
    <property type="term" value="P:'de novo' pyrimidine nucleobase biosynthetic process"/>
    <property type="evidence" value="ECO:0007669"/>
    <property type="project" value="InterPro"/>
</dbReference>
<evidence type="ECO:0000256" key="8">
    <source>
        <dbReference type="ARBA" id="ARBA00061012"/>
    </source>
</evidence>
<comment type="similarity">
    <text evidence="8 9">Belongs to the OMP decarboxylase family. Type 1 subfamily.</text>
</comment>
<proteinExistence type="inferred from homology"/>
<dbReference type="UniPathway" id="UPA00070">
    <property type="reaction ID" value="UER00120"/>
</dbReference>
<evidence type="ECO:0000256" key="3">
    <source>
        <dbReference type="ARBA" id="ARBA00011738"/>
    </source>
</evidence>
<dbReference type="SMART" id="SM00934">
    <property type="entry name" value="OMPdecase"/>
    <property type="match status" value="1"/>
</dbReference>
<protein>
    <recommendedName>
        <fullName evidence="9">Orotidine 5'-phosphate decarboxylase</fullName>
        <ecNumber evidence="9">4.1.1.23</ecNumber>
    </recommendedName>
    <alternativeName>
        <fullName evidence="9">OMP decarboxylase</fullName>
        <shortName evidence="9">OMPDCase</shortName>
        <shortName evidence="9">OMPdecase</shortName>
    </alternativeName>
</protein>
<evidence type="ECO:0000256" key="7">
    <source>
        <dbReference type="ARBA" id="ARBA00049157"/>
    </source>
</evidence>
<dbReference type="Proteomes" id="UP001217324">
    <property type="component" value="Chromosome"/>
</dbReference>
<feature type="binding site" evidence="9 11">
    <location>
        <position position="11"/>
    </location>
    <ligand>
        <name>substrate</name>
    </ligand>
</feature>
<dbReference type="PROSITE" id="PS00156">
    <property type="entry name" value="OMPDECASE"/>
    <property type="match status" value="1"/>
</dbReference>
<evidence type="ECO:0000256" key="4">
    <source>
        <dbReference type="ARBA" id="ARBA00022793"/>
    </source>
</evidence>
<dbReference type="AlphaFoldDB" id="A0A1I4H646"/>
<dbReference type="SUPFAM" id="SSF51366">
    <property type="entry name" value="Ribulose-phoshate binding barrel"/>
    <property type="match status" value="1"/>
</dbReference>
<dbReference type="PANTHER" id="PTHR32119:SF2">
    <property type="entry name" value="OROTIDINE 5'-PHOSPHATE DECARBOXYLASE"/>
    <property type="match status" value="1"/>
</dbReference>
<dbReference type="GO" id="GO:0005829">
    <property type="term" value="C:cytosol"/>
    <property type="evidence" value="ECO:0007669"/>
    <property type="project" value="TreeGrafter"/>
</dbReference>
<evidence type="ECO:0000313" key="15">
    <source>
        <dbReference type="EMBL" id="SFL37645.1"/>
    </source>
</evidence>
<dbReference type="RefSeq" id="WP_004258406.1">
    <property type="nucleotide sequence ID" value="NZ_AP026069.1"/>
</dbReference>
<dbReference type="HAMAP" id="MF_01200_B">
    <property type="entry name" value="OMPdecase_type1_B"/>
    <property type="match status" value="1"/>
</dbReference>
<feature type="binding site" evidence="9 11">
    <location>
        <position position="124"/>
    </location>
    <ligand>
        <name>substrate</name>
    </ligand>
</feature>
<keyword evidence="4 9" id="KW-0210">Decarboxylase</keyword>
<comment type="pathway">
    <text evidence="2 9 12">Pyrimidine metabolism; UMP biosynthesis via de novo pathway; UMP from orotate: step 2/2.</text>
</comment>
<evidence type="ECO:0000256" key="2">
    <source>
        <dbReference type="ARBA" id="ARBA00004861"/>
    </source>
</evidence>
<evidence type="ECO:0000259" key="13">
    <source>
        <dbReference type="SMART" id="SM00934"/>
    </source>
</evidence>
<comment type="catalytic activity">
    <reaction evidence="7 9 12">
        <text>orotidine 5'-phosphate + H(+) = UMP + CO2</text>
        <dbReference type="Rhea" id="RHEA:11596"/>
        <dbReference type="ChEBI" id="CHEBI:15378"/>
        <dbReference type="ChEBI" id="CHEBI:16526"/>
        <dbReference type="ChEBI" id="CHEBI:57538"/>
        <dbReference type="ChEBI" id="CHEBI:57865"/>
        <dbReference type="EC" id="4.1.1.23"/>
    </reaction>
</comment>
<evidence type="ECO:0000256" key="9">
    <source>
        <dbReference type="HAMAP-Rule" id="MF_01200"/>
    </source>
</evidence>
<dbReference type="EMBL" id="JARYTV010000005">
    <property type="protein sequence ID" value="MDH7960218.1"/>
    <property type="molecule type" value="Genomic_DNA"/>
</dbReference>
<evidence type="ECO:0000313" key="17">
    <source>
        <dbReference type="Proteomes" id="UP000181969"/>
    </source>
</evidence>
<evidence type="ECO:0000313" key="14">
    <source>
        <dbReference type="EMBL" id="MDH7960218.1"/>
    </source>
</evidence>
<dbReference type="InterPro" id="IPR013785">
    <property type="entry name" value="Aldolase_TIM"/>
</dbReference>
<accession>A0A1I4H646</accession>
<organism evidence="15 17">
    <name type="scientific">Lactococcus garvieae</name>
    <dbReference type="NCBI Taxonomy" id="1363"/>
    <lineage>
        <taxon>Bacteria</taxon>
        <taxon>Bacillati</taxon>
        <taxon>Bacillota</taxon>
        <taxon>Bacilli</taxon>
        <taxon>Lactobacillales</taxon>
        <taxon>Streptococcaceae</taxon>
        <taxon>Lactococcus</taxon>
    </lineage>
</organism>
<gene>
    <name evidence="9 14" type="primary">pyrF</name>
    <name evidence="16" type="ORF">PWF74_02410</name>
    <name evidence="14" type="ORF">QHR29_07025</name>
    <name evidence="15" type="ORF">SAMN05216438_10747</name>
</gene>
<dbReference type="InterPro" id="IPR001754">
    <property type="entry name" value="OMPdeCOase_dom"/>
</dbReference>
<dbReference type="OMA" id="FWKVGLE"/>
<dbReference type="FunFam" id="3.20.20.70:FF:000015">
    <property type="entry name" value="Orotidine 5'-phosphate decarboxylase"/>
    <property type="match status" value="1"/>
</dbReference>
<dbReference type="EMBL" id="FOTJ01000007">
    <property type="protein sequence ID" value="SFL37645.1"/>
    <property type="molecule type" value="Genomic_DNA"/>
</dbReference>
<feature type="binding site" evidence="9 11">
    <location>
        <position position="186"/>
    </location>
    <ligand>
        <name>substrate</name>
    </ligand>
</feature>
<feature type="binding site" evidence="9 11">
    <location>
        <position position="215"/>
    </location>
    <ligand>
        <name>substrate</name>
    </ligand>
</feature>
<dbReference type="NCBIfam" id="NF001273">
    <property type="entry name" value="PRK00230.1"/>
    <property type="match status" value="1"/>
</dbReference>
<keyword evidence="5 9" id="KW-0665">Pyrimidine biosynthesis</keyword>
<dbReference type="InterPro" id="IPR014732">
    <property type="entry name" value="OMPdecase"/>
</dbReference>
<dbReference type="PANTHER" id="PTHR32119">
    <property type="entry name" value="OROTIDINE 5'-PHOSPHATE DECARBOXYLASE"/>
    <property type="match status" value="1"/>
</dbReference>
<evidence type="ECO:0000256" key="10">
    <source>
        <dbReference type="PIRSR" id="PIRSR614732-1"/>
    </source>
</evidence>
<feature type="domain" description="Orotidine 5'-phosphate decarboxylase" evidence="13">
    <location>
        <begin position="5"/>
        <end position="231"/>
    </location>
</feature>
<dbReference type="EMBL" id="CP118627">
    <property type="protein sequence ID" value="WEA14370.1"/>
    <property type="molecule type" value="Genomic_DNA"/>
</dbReference>
<evidence type="ECO:0000256" key="11">
    <source>
        <dbReference type="PIRSR" id="PIRSR614732-2"/>
    </source>
</evidence>
<evidence type="ECO:0000256" key="5">
    <source>
        <dbReference type="ARBA" id="ARBA00022975"/>
    </source>
</evidence>
<dbReference type="Gene3D" id="3.20.20.70">
    <property type="entry name" value="Aldolase class I"/>
    <property type="match status" value="1"/>
</dbReference>
<name>A0A1I4H646_9LACT</name>
<dbReference type="GO" id="GO:0044205">
    <property type="term" value="P:'de novo' UMP biosynthetic process"/>
    <property type="evidence" value="ECO:0007669"/>
    <property type="project" value="UniProtKB-UniRule"/>
</dbReference>
<dbReference type="OrthoDB" id="9806203at2"/>
<reference evidence="15 17" key="1">
    <citation type="submission" date="2016-10" db="EMBL/GenBank/DDBJ databases">
        <authorList>
            <person name="de Groot N.N."/>
        </authorList>
    </citation>
    <scope>NUCLEOTIDE SEQUENCE [LARGE SCALE GENOMIC DNA]</scope>
    <source>
        <strain evidence="15 17">M79</strain>
    </source>
</reference>
<dbReference type="CDD" id="cd04725">
    <property type="entry name" value="OMP_decarboxylase_like"/>
    <property type="match status" value="1"/>
</dbReference>
<feature type="binding site" evidence="9">
    <location>
        <begin position="61"/>
        <end position="70"/>
    </location>
    <ligand>
        <name>substrate</name>
    </ligand>
</feature>
<dbReference type="InterPro" id="IPR018089">
    <property type="entry name" value="OMPdecase_AS"/>
</dbReference>
<feature type="binding site" evidence="9 11">
    <location>
        <position position="195"/>
    </location>
    <ligand>
        <name>substrate</name>
    </ligand>
</feature>
<keyword evidence="6 9" id="KW-0456">Lyase</keyword>
<dbReference type="EC" id="4.1.1.23" evidence="9"/>
<feature type="binding site" evidence="9 11">
    <location>
        <position position="216"/>
    </location>
    <ligand>
        <name>substrate</name>
    </ligand>
</feature>
<dbReference type="Proteomes" id="UP001157396">
    <property type="component" value="Unassembled WGS sequence"/>
</dbReference>